<keyword evidence="2" id="KW-1185">Reference proteome</keyword>
<dbReference type="InterPro" id="IPR050312">
    <property type="entry name" value="IolE/XylAMocC-like"/>
</dbReference>
<evidence type="ECO:0000313" key="2">
    <source>
        <dbReference type="Proteomes" id="UP000322553"/>
    </source>
</evidence>
<evidence type="ECO:0000313" key="1">
    <source>
        <dbReference type="EMBL" id="QEL11510.1"/>
    </source>
</evidence>
<organism evidence="1 2">
    <name type="scientific">Kushneria phosphatilytica</name>
    <dbReference type="NCBI Taxonomy" id="657387"/>
    <lineage>
        <taxon>Bacteria</taxon>
        <taxon>Pseudomonadati</taxon>
        <taxon>Pseudomonadota</taxon>
        <taxon>Gammaproteobacteria</taxon>
        <taxon>Oceanospirillales</taxon>
        <taxon>Halomonadaceae</taxon>
        <taxon>Kushneria</taxon>
    </lineage>
</organism>
<gene>
    <name evidence="1" type="ORF">FY550_10445</name>
</gene>
<dbReference type="PANTHER" id="PTHR12110:SF48">
    <property type="entry name" value="BLL3656 PROTEIN"/>
    <property type="match status" value="1"/>
</dbReference>
<dbReference type="SUPFAM" id="SSF51658">
    <property type="entry name" value="Xylose isomerase-like"/>
    <property type="match status" value="1"/>
</dbReference>
<dbReference type="Gene3D" id="3.20.20.150">
    <property type="entry name" value="Divalent-metal-dependent TIM barrel enzymes"/>
    <property type="match status" value="1"/>
</dbReference>
<dbReference type="KEGG" id="kuy:FY550_10445"/>
<dbReference type="Proteomes" id="UP000322553">
    <property type="component" value="Chromosome"/>
</dbReference>
<dbReference type="PANTHER" id="PTHR12110">
    <property type="entry name" value="HYDROXYPYRUVATE ISOMERASE"/>
    <property type="match status" value="1"/>
</dbReference>
<proteinExistence type="predicted"/>
<name>A0A5C0ZXW8_9GAMM</name>
<dbReference type="EMBL" id="CP043420">
    <property type="protein sequence ID" value="QEL11510.1"/>
    <property type="molecule type" value="Genomic_DNA"/>
</dbReference>
<reference evidence="1 2" key="1">
    <citation type="submission" date="2019-08" db="EMBL/GenBank/DDBJ databases">
        <title>Complete genome sequence of Kushneria sp. YCWA18, a halophilic phosphate-solubilizing bacterium isolated from Daqiao saltern in China.</title>
        <authorList>
            <person name="Du G.-X."/>
            <person name="Qu L.-Y."/>
        </authorList>
    </citation>
    <scope>NUCLEOTIDE SEQUENCE [LARGE SCALE GENOMIC DNA]</scope>
    <source>
        <strain evidence="1 2">YCWA18</strain>
    </source>
</reference>
<accession>A0A5C0ZXW8</accession>
<sequence>MAPRQERVDEIRQRMEFVFFGIVPKTQQEHCMGPVMICTSAFGAEHVTRHGQGEMIAHIIAAGADGIELREELLSCHDHPLEALRCRLAESGLSVVYSAATPLFDAQGDHDSEAIGRSLMRAEMLGATRIKFALGQWPANTASPERALQALLARFERTPLAITIENDQTVRGGDPRHHLQLYHSLQQLAPDSPRIRGPQALSSTFDLGNGYWSGHSVVDGLNALASRIGYVHCKHVRNDMDGLHACPPDDNALQQWSRLWSVLPSNLPRALEYPVPPGDLPDLRRQVERLRHLPLKESR</sequence>
<dbReference type="InterPro" id="IPR036237">
    <property type="entry name" value="Xyl_isomerase-like_sf"/>
</dbReference>
<protein>
    <submittedName>
        <fullName evidence="1">TIM barrel protein</fullName>
    </submittedName>
</protein>
<dbReference type="AlphaFoldDB" id="A0A5C0ZXW8"/>